<dbReference type="NCBIfam" id="NF005478">
    <property type="entry name" value="PRK07079.1"/>
    <property type="match status" value="1"/>
</dbReference>
<dbReference type="PANTHER" id="PTHR43270:SF12">
    <property type="entry name" value="SUCCINYL-DIAMINOPIMELATE DESUCCINYLASE"/>
    <property type="match status" value="1"/>
</dbReference>
<reference evidence="5 6" key="1">
    <citation type="journal article" date="2019" name="Int. J. Syst. Evol. Microbiol.">
        <title>The Global Catalogue of Microorganisms (GCM) 10K type strain sequencing project: providing services to taxonomists for standard genome sequencing and annotation.</title>
        <authorList>
            <consortium name="The Broad Institute Genomics Platform"/>
            <consortium name="The Broad Institute Genome Sequencing Center for Infectious Disease"/>
            <person name="Wu L."/>
            <person name="Ma J."/>
        </authorList>
    </citation>
    <scope>NUCLEOTIDE SEQUENCE [LARGE SCALE GENOMIC DNA]</scope>
    <source>
        <strain evidence="5 6">JCM 4358</strain>
    </source>
</reference>
<dbReference type="InterPro" id="IPR051458">
    <property type="entry name" value="Cyt/Met_Dipeptidase"/>
</dbReference>
<name>A0ABN3IHQ8_9ACTN</name>
<evidence type="ECO:0000256" key="1">
    <source>
        <dbReference type="ARBA" id="ARBA00022670"/>
    </source>
</evidence>
<dbReference type="Pfam" id="PF01546">
    <property type="entry name" value="Peptidase_M20"/>
    <property type="match status" value="1"/>
</dbReference>
<dbReference type="InterPro" id="IPR011650">
    <property type="entry name" value="Peptidase_M20_dimer"/>
</dbReference>
<dbReference type="InterPro" id="IPR002933">
    <property type="entry name" value="Peptidase_M20"/>
</dbReference>
<dbReference type="EMBL" id="BAAASE010000005">
    <property type="protein sequence ID" value="GAA2404923.1"/>
    <property type="molecule type" value="Genomic_DNA"/>
</dbReference>
<feature type="domain" description="Peptidase M20 dimerisation" evidence="4">
    <location>
        <begin position="207"/>
        <end position="358"/>
    </location>
</feature>
<dbReference type="InterPro" id="IPR001261">
    <property type="entry name" value="ArgE/DapE_CS"/>
</dbReference>
<protein>
    <submittedName>
        <fullName evidence="5">M20 family metallopeptidase</fullName>
    </submittedName>
</protein>
<evidence type="ECO:0000313" key="6">
    <source>
        <dbReference type="Proteomes" id="UP001499986"/>
    </source>
</evidence>
<dbReference type="Pfam" id="PF07687">
    <property type="entry name" value="M20_dimer"/>
    <property type="match status" value="1"/>
</dbReference>
<evidence type="ECO:0000256" key="3">
    <source>
        <dbReference type="ARBA" id="ARBA00022801"/>
    </source>
</evidence>
<evidence type="ECO:0000259" key="4">
    <source>
        <dbReference type="Pfam" id="PF07687"/>
    </source>
</evidence>
<evidence type="ECO:0000256" key="2">
    <source>
        <dbReference type="ARBA" id="ARBA00022723"/>
    </source>
</evidence>
<dbReference type="PROSITE" id="PS00758">
    <property type="entry name" value="ARGE_DAPE_CPG2_1"/>
    <property type="match status" value="1"/>
</dbReference>
<sequence length="467" mass="49378">MHGMTTRETAIGLAEAYYDSGGFLADLRRRVAFPTQSPPPDGTGPLRAYLADELAPAVRRLGATVRIVDNPVPDAGPFLLAHRHEADGLPTVLVYGHGDVVPGQDGRWRTGLSPWELVVEGDRLYGRGTADNKGQHTVDLAALEQVLAARGGRLGFNLKVLVETGEESGSPGLHEVCRRLADDLAADLLIASDGPRLAAGRPTLFLGSRGAVNFRLRVALREGAHHSGNWGGALRNPATVLAGALATLVDSRGRILVEGLRPPALPGPVAAALADLTVGGGDGDPEVDTDWGEPGLSPAERVFGWNTLEVLTLAAGDPAKPVGAIPGTAHADVQLRFVVGTPWHDLERIVREHLAAQGLSMVDVDVLQAVPATRLSPDDPWVSWAVDSLRHTTGKEPAVLPNLGGTLPNDAFADILGLPTVWVPHSHPSCSQHAPDEHLLGSVAREGLRIMAGLFWDLGEHPPDTDR</sequence>
<gene>
    <name evidence="5" type="ORF">GCM10010255_44250</name>
</gene>
<comment type="caution">
    <text evidence="5">The sequence shown here is derived from an EMBL/GenBank/DDBJ whole genome shotgun (WGS) entry which is preliminary data.</text>
</comment>
<keyword evidence="1" id="KW-0645">Protease</keyword>
<keyword evidence="3" id="KW-0378">Hydrolase</keyword>
<dbReference type="Proteomes" id="UP001499986">
    <property type="component" value="Unassembled WGS sequence"/>
</dbReference>
<dbReference type="Gene3D" id="3.40.630.10">
    <property type="entry name" value="Zn peptidases"/>
    <property type="match status" value="1"/>
</dbReference>
<keyword evidence="2" id="KW-0479">Metal-binding</keyword>
<accession>A0ABN3IHQ8</accession>
<proteinExistence type="predicted"/>
<organism evidence="5 6">
    <name type="scientific">Streptomyces coeruleofuscus</name>
    <dbReference type="NCBI Taxonomy" id="66879"/>
    <lineage>
        <taxon>Bacteria</taxon>
        <taxon>Bacillati</taxon>
        <taxon>Actinomycetota</taxon>
        <taxon>Actinomycetes</taxon>
        <taxon>Kitasatosporales</taxon>
        <taxon>Streptomycetaceae</taxon>
        <taxon>Streptomyces</taxon>
    </lineage>
</organism>
<evidence type="ECO:0000313" key="5">
    <source>
        <dbReference type="EMBL" id="GAA2404923.1"/>
    </source>
</evidence>
<dbReference type="SUPFAM" id="SSF53187">
    <property type="entry name" value="Zn-dependent exopeptidases"/>
    <property type="match status" value="1"/>
</dbReference>
<dbReference type="PANTHER" id="PTHR43270">
    <property type="entry name" value="BETA-ALA-HIS DIPEPTIDASE"/>
    <property type="match status" value="1"/>
</dbReference>
<dbReference type="Gene3D" id="3.30.70.360">
    <property type="match status" value="1"/>
</dbReference>
<keyword evidence="6" id="KW-1185">Reference proteome</keyword>